<name>A0A936ZMJ5_9BURK</name>
<reference evidence="2" key="1">
    <citation type="submission" date="2021-01" db="EMBL/GenBank/DDBJ databases">
        <title>Ramlibacter sp. strain AW1 16S ribosomal RNA gene Genome sequencing and assembly.</title>
        <authorList>
            <person name="Kang M."/>
        </authorList>
    </citation>
    <scope>NUCLEOTIDE SEQUENCE</scope>
    <source>
        <strain evidence="2">AW1</strain>
    </source>
</reference>
<feature type="signal peptide" evidence="1">
    <location>
        <begin position="1"/>
        <end position="21"/>
    </location>
</feature>
<dbReference type="Proteomes" id="UP000613011">
    <property type="component" value="Unassembled WGS sequence"/>
</dbReference>
<feature type="chain" id="PRO_5036784224" description="Lipoprotein" evidence="1">
    <location>
        <begin position="22"/>
        <end position="188"/>
    </location>
</feature>
<keyword evidence="1" id="KW-0732">Signal</keyword>
<sequence>MRRRTSAYRFVAAGVAVAFLAACGQSELPDDASTPPPAVARAASAKEALQGAHVRTLDPTTLRGAEVRKVIGARPHCTFRYTGSGHPVVVAGLRQDGSAELGVIKLNNQLVPLQPEPSTSGQAAAGFVLSSEPVRVSVRPLPNASASEHAGAQRVEADMIFEVGQELKVGYGGFLECRTAAPSLKQEQ</sequence>
<dbReference type="EMBL" id="JAEQNA010000008">
    <property type="protein sequence ID" value="MBL0422522.1"/>
    <property type="molecule type" value="Genomic_DNA"/>
</dbReference>
<dbReference type="PROSITE" id="PS51257">
    <property type="entry name" value="PROKAR_LIPOPROTEIN"/>
    <property type="match status" value="1"/>
</dbReference>
<evidence type="ECO:0008006" key="4">
    <source>
        <dbReference type="Google" id="ProtNLM"/>
    </source>
</evidence>
<comment type="caution">
    <text evidence="2">The sequence shown here is derived from an EMBL/GenBank/DDBJ whole genome shotgun (WGS) entry which is preliminary data.</text>
</comment>
<gene>
    <name evidence="2" type="ORF">JI739_19405</name>
</gene>
<protein>
    <recommendedName>
        <fullName evidence="4">Lipoprotein</fullName>
    </recommendedName>
</protein>
<dbReference type="AlphaFoldDB" id="A0A936ZMJ5"/>
<dbReference type="RefSeq" id="WP_201685591.1">
    <property type="nucleotide sequence ID" value="NZ_JAEQNA010000008.1"/>
</dbReference>
<organism evidence="2 3">
    <name type="scientific">Ramlibacter aurantiacus</name>
    <dbReference type="NCBI Taxonomy" id="2801330"/>
    <lineage>
        <taxon>Bacteria</taxon>
        <taxon>Pseudomonadati</taxon>
        <taxon>Pseudomonadota</taxon>
        <taxon>Betaproteobacteria</taxon>
        <taxon>Burkholderiales</taxon>
        <taxon>Comamonadaceae</taxon>
        <taxon>Ramlibacter</taxon>
    </lineage>
</organism>
<keyword evidence="3" id="KW-1185">Reference proteome</keyword>
<accession>A0A936ZMJ5</accession>
<evidence type="ECO:0000313" key="2">
    <source>
        <dbReference type="EMBL" id="MBL0422522.1"/>
    </source>
</evidence>
<evidence type="ECO:0000313" key="3">
    <source>
        <dbReference type="Proteomes" id="UP000613011"/>
    </source>
</evidence>
<proteinExistence type="predicted"/>
<evidence type="ECO:0000256" key="1">
    <source>
        <dbReference type="SAM" id="SignalP"/>
    </source>
</evidence>